<reference evidence="1 2" key="1">
    <citation type="journal article" date="2018" name="Elife">
        <title>Discovery and characterization of a prevalent human gut bacterial enzyme sufficient for the inactivation of a family of plant toxins.</title>
        <authorList>
            <person name="Koppel N."/>
            <person name="Bisanz J.E."/>
            <person name="Pandelia M.E."/>
            <person name="Turnbaugh P.J."/>
            <person name="Balskus E.P."/>
        </authorList>
    </citation>
    <scope>NUCLEOTIDE SEQUENCE [LARGE SCALE GENOMIC DNA]</scope>
    <source>
        <strain evidence="1 2">3C</strain>
    </source>
</reference>
<evidence type="ECO:0000313" key="2">
    <source>
        <dbReference type="Proteomes" id="UP000254000"/>
    </source>
</evidence>
<protein>
    <recommendedName>
        <fullName evidence="3">Holin</fullName>
    </recommendedName>
</protein>
<evidence type="ECO:0000313" key="1">
    <source>
        <dbReference type="EMBL" id="RDB62126.1"/>
    </source>
</evidence>
<dbReference type="OrthoDB" id="3174899at2"/>
<proteinExistence type="predicted"/>
<keyword evidence="2" id="KW-1185">Reference proteome</keyword>
<accession>A0A369LV57</accession>
<evidence type="ECO:0008006" key="3">
    <source>
        <dbReference type="Google" id="ProtNLM"/>
    </source>
</evidence>
<dbReference type="EMBL" id="PPTS01000010">
    <property type="protein sequence ID" value="RDB62126.1"/>
    <property type="molecule type" value="Genomic_DNA"/>
</dbReference>
<gene>
    <name evidence="1" type="ORF">C1877_13855</name>
</gene>
<organism evidence="1 2">
    <name type="scientific">Gordonibacter pamelaeae</name>
    <dbReference type="NCBI Taxonomy" id="471189"/>
    <lineage>
        <taxon>Bacteria</taxon>
        <taxon>Bacillati</taxon>
        <taxon>Actinomycetota</taxon>
        <taxon>Coriobacteriia</taxon>
        <taxon>Eggerthellales</taxon>
        <taxon>Eggerthellaceae</taxon>
        <taxon>Gordonibacter</taxon>
    </lineage>
</organism>
<dbReference type="RefSeq" id="WP_015539695.1">
    <property type="nucleotide sequence ID" value="NZ_CABMMS010000010.1"/>
</dbReference>
<name>A0A369LV57_9ACTN</name>
<dbReference type="AlphaFoldDB" id="A0A369LV57"/>
<comment type="caution">
    <text evidence="1">The sequence shown here is derived from an EMBL/GenBank/DDBJ whole genome shotgun (WGS) entry which is preliminary data.</text>
</comment>
<dbReference type="Proteomes" id="UP000254000">
    <property type="component" value="Unassembled WGS sequence"/>
</dbReference>
<dbReference type="GeneID" id="78360780"/>
<sequence length="98" mass="10623">MGKKGNGRIEKARAEIERLKARRRLDLIKILAALAAMMLILLGKPMLENAGIIEADNMVVNGAMWISAFILAIFAGSAGRDLSKCGRSIDEVRTRAGL</sequence>